<keyword evidence="2" id="KW-1185">Reference proteome</keyword>
<evidence type="ECO:0000313" key="2">
    <source>
        <dbReference type="Proteomes" id="UP000319103"/>
    </source>
</evidence>
<dbReference type="AlphaFoldDB" id="A0A540W4J8"/>
<evidence type="ECO:0000313" key="1">
    <source>
        <dbReference type="EMBL" id="TQF03930.1"/>
    </source>
</evidence>
<reference evidence="1 2" key="1">
    <citation type="submission" date="2019-06" db="EMBL/GenBank/DDBJ databases">
        <title>Description of Kitasatospora acidophila sp. nov. isolated from pine grove soil, and reclassification of Streptomyces novaecaesareae to Kitasatospora novaeceasareae comb. nov.</title>
        <authorList>
            <person name="Kim M.J."/>
        </authorList>
    </citation>
    <scope>NUCLEOTIDE SEQUENCE [LARGE SCALE GENOMIC DNA]</scope>
    <source>
        <strain evidence="1 2">MMS16-CNU292</strain>
    </source>
</reference>
<gene>
    <name evidence="1" type="ORF">E6W39_18950</name>
</gene>
<dbReference type="Proteomes" id="UP000319103">
    <property type="component" value="Unassembled WGS sequence"/>
</dbReference>
<accession>A0A540W4J8</accession>
<protein>
    <submittedName>
        <fullName evidence="1">Uncharacterized protein</fullName>
    </submittedName>
</protein>
<proteinExistence type="predicted"/>
<comment type="caution">
    <text evidence="1">The sequence shown here is derived from an EMBL/GenBank/DDBJ whole genome shotgun (WGS) entry which is preliminary data.</text>
</comment>
<name>A0A540W4J8_9ACTN</name>
<dbReference type="OrthoDB" id="9995858at2"/>
<sequence length="127" mass="14071">MTEELYQQAELVDLVNDAGEAVKGEAVRLADRISVTGEFRDSIQGELLRAKNGAPFYRVWSADPGALAIEFGTAKGNKPHRILGQAIGKWTDVNMTRHPAVDRKRRQRKVEKSIDAWVAAALKSRGK</sequence>
<organism evidence="1 2">
    <name type="scientific">Kitasatospora acidiphila</name>
    <dbReference type="NCBI Taxonomy" id="2567942"/>
    <lineage>
        <taxon>Bacteria</taxon>
        <taxon>Bacillati</taxon>
        <taxon>Actinomycetota</taxon>
        <taxon>Actinomycetes</taxon>
        <taxon>Kitasatosporales</taxon>
        <taxon>Streptomycetaceae</taxon>
        <taxon>Kitasatospora</taxon>
    </lineage>
</organism>
<dbReference type="RefSeq" id="WP_141634530.1">
    <property type="nucleotide sequence ID" value="NZ_VIGB01000003.1"/>
</dbReference>
<dbReference type="EMBL" id="VIGB01000003">
    <property type="protein sequence ID" value="TQF03930.1"/>
    <property type="molecule type" value="Genomic_DNA"/>
</dbReference>